<feature type="domain" description="Heterokaryon incompatibility" evidence="1">
    <location>
        <begin position="60"/>
        <end position="154"/>
    </location>
</feature>
<evidence type="ECO:0000313" key="3">
    <source>
        <dbReference type="Proteomes" id="UP000027195"/>
    </source>
</evidence>
<organism evidence="2 3">
    <name type="scientific">Botryobasidium botryosum (strain FD-172 SS1)</name>
    <dbReference type="NCBI Taxonomy" id="930990"/>
    <lineage>
        <taxon>Eukaryota</taxon>
        <taxon>Fungi</taxon>
        <taxon>Dikarya</taxon>
        <taxon>Basidiomycota</taxon>
        <taxon>Agaricomycotina</taxon>
        <taxon>Agaricomycetes</taxon>
        <taxon>Cantharellales</taxon>
        <taxon>Botryobasidiaceae</taxon>
        <taxon>Botryobasidium</taxon>
    </lineage>
</organism>
<gene>
    <name evidence="2" type="ORF">BOTBODRAFT_37943</name>
</gene>
<proteinExistence type="predicted"/>
<dbReference type="InterPro" id="IPR052895">
    <property type="entry name" value="HetReg/Transcr_Mod"/>
</dbReference>
<accession>A0A067MA81</accession>
<dbReference type="Proteomes" id="UP000027195">
    <property type="component" value="Unassembled WGS sequence"/>
</dbReference>
<dbReference type="HOGENOM" id="CLU_020536_0_0_1"/>
<dbReference type="InterPro" id="IPR010730">
    <property type="entry name" value="HET"/>
</dbReference>
<dbReference type="InParanoid" id="A0A067MA81"/>
<dbReference type="PANTHER" id="PTHR24148">
    <property type="entry name" value="ANKYRIN REPEAT DOMAIN-CONTAINING PROTEIN 39 HOMOLOG-RELATED"/>
    <property type="match status" value="1"/>
</dbReference>
<protein>
    <recommendedName>
        <fullName evidence="1">Heterokaryon incompatibility domain-containing protein</fullName>
    </recommendedName>
</protein>
<sequence>MANSNMKIVVEIPLDTLRGSVLDITPFATEQRYRFVNCVQFAQRNTLVICESSEFPTFPYSAMSYVWRGNPVDPHPNPAVVSPEENWVFDVEGADGDPISIGVLRHACVASILHDAEYIWLDRLCIMQTSRPDKRWQISHMYQIYKSCRRCMILPGGVRRLVPLDEETAWIPRAWTLQEVLAPKDAAVLFAWTSGSGDVISGDERSTVTEVIPHKSALSPVMNIVNACVMGEMDFTKAGTSTERTVTVNVFGSASPNLAALGVAMSEALATDPDARSHAIWQSALMRTSSRPIDMVLSIMGLFGVSLDPGAFGKDERLRATVALAREILRMGGNASWLGASFRLPLCTQLSTFSMFPETSVAGKAYVEIDGLRREVAEMMDGEYPNSLGLKAPMPTGSMDDSGYLTFSCRAARAVPVSRDNPAQPNGLDEDSSGRVLVEATDGTLLELRPELESVEGVHGSYSSAFAVALGWFLKYYPGATPTGDGQFIKCMLIKEHSPGKFHAVSFFSLNRAQREWVMSWRQREFTVGGPEELTFSKNIIVPWSERICGCVLY</sequence>
<dbReference type="STRING" id="930990.A0A067MA81"/>
<keyword evidence="3" id="KW-1185">Reference proteome</keyword>
<evidence type="ECO:0000259" key="1">
    <source>
        <dbReference type="Pfam" id="PF06985"/>
    </source>
</evidence>
<evidence type="ECO:0000313" key="2">
    <source>
        <dbReference type="EMBL" id="KDQ08506.1"/>
    </source>
</evidence>
<dbReference type="AlphaFoldDB" id="A0A067MA81"/>
<dbReference type="EMBL" id="KL198090">
    <property type="protein sequence ID" value="KDQ08506.1"/>
    <property type="molecule type" value="Genomic_DNA"/>
</dbReference>
<dbReference type="PANTHER" id="PTHR24148:SF64">
    <property type="entry name" value="HETEROKARYON INCOMPATIBILITY DOMAIN-CONTAINING PROTEIN"/>
    <property type="match status" value="1"/>
</dbReference>
<name>A0A067MA81_BOTB1</name>
<dbReference type="OrthoDB" id="5303367at2759"/>
<dbReference type="Pfam" id="PF06985">
    <property type="entry name" value="HET"/>
    <property type="match status" value="1"/>
</dbReference>
<reference evidence="3" key="1">
    <citation type="journal article" date="2014" name="Proc. Natl. Acad. Sci. U.S.A.">
        <title>Extensive sampling of basidiomycete genomes demonstrates inadequacy of the white-rot/brown-rot paradigm for wood decay fungi.</title>
        <authorList>
            <person name="Riley R."/>
            <person name="Salamov A.A."/>
            <person name="Brown D.W."/>
            <person name="Nagy L.G."/>
            <person name="Floudas D."/>
            <person name="Held B.W."/>
            <person name="Levasseur A."/>
            <person name="Lombard V."/>
            <person name="Morin E."/>
            <person name="Otillar R."/>
            <person name="Lindquist E.A."/>
            <person name="Sun H."/>
            <person name="LaButti K.M."/>
            <person name="Schmutz J."/>
            <person name="Jabbour D."/>
            <person name="Luo H."/>
            <person name="Baker S.E."/>
            <person name="Pisabarro A.G."/>
            <person name="Walton J.D."/>
            <person name="Blanchette R.A."/>
            <person name="Henrissat B."/>
            <person name="Martin F."/>
            <person name="Cullen D."/>
            <person name="Hibbett D.S."/>
            <person name="Grigoriev I.V."/>
        </authorList>
    </citation>
    <scope>NUCLEOTIDE SEQUENCE [LARGE SCALE GENOMIC DNA]</scope>
    <source>
        <strain evidence="3">FD-172 SS1</strain>
    </source>
</reference>